<dbReference type="PANTHER" id="PTHR13906:SF16">
    <property type="entry name" value="LYSOPHOSPHOLIPID ACYLTRANSFERASE 7"/>
    <property type="match status" value="1"/>
</dbReference>
<proteinExistence type="inferred from homology"/>
<dbReference type="FunCoup" id="R7TKS5">
    <property type="interactions" value="691"/>
</dbReference>
<evidence type="ECO:0000313" key="14">
    <source>
        <dbReference type="Proteomes" id="UP000014760"/>
    </source>
</evidence>
<accession>R7TKS5</accession>
<dbReference type="GO" id="GO:0071617">
    <property type="term" value="F:lysophospholipid acyltransferase activity"/>
    <property type="evidence" value="ECO:0007669"/>
    <property type="project" value="TreeGrafter"/>
</dbReference>
<dbReference type="EnsemblMetazoa" id="CapteT141205">
    <property type="protein sequence ID" value="CapteP141205"/>
    <property type="gene ID" value="CapteG141205"/>
</dbReference>
<evidence type="ECO:0000256" key="1">
    <source>
        <dbReference type="ARBA" id="ARBA00004141"/>
    </source>
</evidence>
<dbReference type="GO" id="GO:0016020">
    <property type="term" value="C:membrane"/>
    <property type="evidence" value="ECO:0007669"/>
    <property type="project" value="UniProtKB-SubCell"/>
</dbReference>
<feature type="transmembrane region" description="Helical" evidence="11">
    <location>
        <begin position="150"/>
        <end position="173"/>
    </location>
</feature>
<comment type="subcellular location">
    <subcellularLocation>
        <location evidence="1">Membrane</location>
        <topology evidence="1">Multi-pass membrane protein</topology>
    </subcellularLocation>
</comment>
<evidence type="ECO:0000256" key="11">
    <source>
        <dbReference type="SAM" id="Phobius"/>
    </source>
</evidence>
<dbReference type="EMBL" id="AMQN01002874">
    <property type="status" value="NOT_ANNOTATED_CDS"/>
    <property type="molecule type" value="Genomic_DNA"/>
</dbReference>
<name>R7TKS5_CAPTE</name>
<dbReference type="HOGENOM" id="CLU_011340_1_1_1"/>
<dbReference type="Pfam" id="PF03062">
    <property type="entry name" value="MBOAT"/>
    <property type="match status" value="1"/>
</dbReference>
<evidence type="ECO:0000256" key="5">
    <source>
        <dbReference type="ARBA" id="ARBA00022692"/>
    </source>
</evidence>
<dbReference type="InterPro" id="IPR049941">
    <property type="entry name" value="LPLAT_7/PORCN-like"/>
</dbReference>
<keyword evidence="4" id="KW-0808">Transferase</keyword>
<keyword evidence="14" id="KW-1185">Reference proteome</keyword>
<dbReference type="PANTHER" id="PTHR13906">
    <property type="entry name" value="PORCUPINE"/>
    <property type="match status" value="1"/>
</dbReference>
<keyword evidence="7 11" id="KW-0472">Membrane</keyword>
<feature type="transmembrane region" description="Helical" evidence="11">
    <location>
        <begin position="232"/>
        <end position="250"/>
    </location>
</feature>
<reference evidence="13" key="3">
    <citation type="submission" date="2015-06" db="UniProtKB">
        <authorList>
            <consortium name="EnsemblMetazoa"/>
        </authorList>
    </citation>
    <scope>IDENTIFICATION</scope>
</reference>
<comment type="pathway">
    <text evidence="2">Lipid metabolism; phospholipid metabolism.</text>
</comment>
<protein>
    <recommendedName>
        <fullName evidence="10">Lysophospholipid acyltransferase 7</fullName>
    </recommendedName>
</protein>
<evidence type="ECO:0000256" key="7">
    <source>
        <dbReference type="ARBA" id="ARBA00023136"/>
    </source>
</evidence>
<dbReference type="AlphaFoldDB" id="R7TKS5"/>
<dbReference type="GO" id="GO:0030258">
    <property type="term" value="P:lipid modification"/>
    <property type="evidence" value="ECO:0007669"/>
    <property type="project" value="TreeGrafter"/>
</dbReference>
<feature type="transmembrane region" description="Helical" evidence="11">
    <location>
        <begin position="75"/>
        <end position="96"/>
    </location>
</feature>
<gene>
    <name evidence="12" type="ORF">CAPTEDRAFT_141205</name>
</gene>
<keyword evidence="8" id="KW-0012">Acyltransferase</keyword>
<keyword evidence="5 11" id="KW-0812">Transmembrane</keyword>
<sequence>MSPADFLYAGLLFFSVAFGQVVKINGSPEKRRLISTSLGVVIIIFVGGFGCFHAIVAGVVNALIIGFIDPSICHIASFIWGFGYIAFFRTCHFIGLPMPSPYSNAVQLLLTLKMVGIAFEVHDTDKRKRNIPSDEEEKAKHLLKCKYQDIHVSVVDIICYSFCYIGILTGPYYKYRTYHDMLHNSNAKNIDTIVPLWRRIRVLPLYFLPYLIGSQFFSLDYIRRGDLFADPFWFRLLYMAALSFIFRLRFYCGWILAECGCMTAGLGAYPAVTKPRCGAGPTDFEAFEECYEMAPEGIAYNFETIHNIDEYGCETAVTNRRKMHHWNKSVQYWLSSNIYKRLTLVKSGALKVAITMTVSAFWHGIHPGYFFSFLFVPLNLMAEDLMAAAFQHHAAPTQQKVFDWTAYFINVRFFEYMAMGFMLLTYKDTMAYWSSIYFCGHILVVILIIIGLLCQPKRSKKPKDERVSEEAKKKL</sequence>
<feature type="transmembrane region" description="Helical" evidence="11">
    <location>
        <begin position="430"/>
        <end position="453"/>
    </location>
</feature>
<dbReference type="GO" id="GO:0044233">
    <property type="term" value="C:mitochondria-associated endoplasmic reticulum membrane contact site"/>
    <property type="evidence" value="ECO:0007669"/>
    <property type="project" value="TreeGrafter"/>
</dbReference>
<feature type="transmembrane region" description="Helical" evidence="11">
    <location>
        <begin position="35"/>
        <end position="68"/>
    </location>
</feature>
<dbReference type="EMBL" id="KB310235">
    <property type="protein sequence ID" value="ELT92151.1"/>
    <property type="molecule type" value="Genomic_DNA"/>
</dbReference>
<reference evidence="14" key="1">
    <citation type="submission" date="2012-12" db="EMBL/GenBank/DDBJ databases">
        <authorList>
            <person name="Hellsten U."/>
            <person name="Grimwood J."/>
            <person name="Chapman J.A."/>
            <person name="Shapiro H."/>
            <person name="Aerts A."/>
            <person name="Otillar R.P."/>
            <person name="Terry A.Y."/>
            <person name="Boore J.L."/>
            <person name="Simakov O."/>
            <person name="Marletaz F."/>
            <person name="Cho S.-J."/>
            <person name="Edsinger-Gonzales E."/>
            <person name="Havlak P."/>
            <person name="Kuo D.-H."/>
            <person name="Larsson T."/>
            <person name="Lv J."/>
            <person name="Arendt D."/>
            <person name="Savage R."/>
            <person name="Osoegawa K."/>
            <person name="de Jong P."/>
            <person name="Lindberg D.R."/>
            <person name="Seaver E.C."/>
            <person name="Weisblat D.A."/>
            <person name="Putnam N.H."/>
            <person name="Grigoriev I.V."/>
            <person name="Rokhsar D.S."/>
        </authorList>
    </citation>
    <scope>NUCLEOTIDE SEQUENCE</scope>
    <source>
        <strain evidence="14">I ESC-2004</strain>
    </source>
</reference>
<keyword evidence="6 11" id="KW-1133">Transmembrane helix</keyword>
<dbReference type="GO" id="GO:0006661">
    <property type="term" value="P:phosphatidylinositol biosynthetic process"/>
    <property type="evidence" value="ECO:0007669"/>
    <property type="project" value="TreeGrafter"/>
</dbReference>
<evidence type="ECO:0000256" key="4">
    <source>
        <dbReference type="ARBA" id="ARBA00022679"/>
    </source>
</evidence>
<evidence type="ECO:0000256" key="9">
    <source>
        <dbReference type="ARBA" id="ARBA00025707"/>
    </source>
</evidence>
<organism evidence="12">
    <name type="scientific">Capitella teleta</name>
    <name type="common">Polychaete worm</name>
    <dbReference type="NCBI Taxonomy" id="283909"/>
    <lineage>
        <taxon>Eukaryota</taxon>
        <taxon>Metazoa</taxon>
        <taxon>Spiralia</taxon>
        <taxon>Lophotrochozoa</taxon>
        <taxon>Annelida</taxon>
        <taxon>Polychaeta</taxon>
        <taxon>Sedentaria</taxon>
        <taxon>Scolecida</taxon>
        <taxon>Capitellidae</taxon>
        <taxon>Capitella</taxon>
    </lineage>
</organism>
<evidence type="ECO:0000256" key="8">
    <source>
        <dbReference type="ARBA" id="ARBA00023315"/>
    </source>
</evidence>
<evidence type="ECO:0000256" key="2">
    <source>
        <dbReference type="ARBA" id="ARBA00005074"/>
    </source>
</evidence>
<reference evidence="12 14" key="2">
    <citation type="journal article" date="2013" name="Nature">
        <title>Insights into bilaterian evolution from three spiralian genomes.</title>
        <authorList>
            <person name="Simakov O."/>
            <person name="Marletaz F."/>
            <person name="Cho S.J."/>
            <person name="Edsinger-Gonzales E."/>
            <person name="Havlak P."/>
            <person name="Hellsten U."/>
            <person name="Kuo D.H."/>
            <person name="Larsson T."/>
            <person name="Lv J."/>
            <person name="Arendt D."/>
            <person name="Savage R."/>
            <person name="Osoegawa K."/>
            <person name="de Jong P."/>
            <person name="Grimwood J."/>
            <person name="Chapman J.A."/>
            <person name="Shapiro H."/>
            <person name="Aerts A."/>
            <person name="Otillar R.P."/>
            <person name="Terry A.Y."/>
            <person name="Boore J.L."/>
            <person name="Grigoriev I.V."/>
            <person name="Lindberg D.R."/>
            <person name="Seaver E.C."/>
            <person name="Weisblat D.A."/>
            <person name="Putnam N.H."/>
            <person name="Rokhsar D.S."/>
        </authorList>
    </citation>
    <scope>NUCLEOTIDE SEQUENCE</scope>
    <source>
        <strain evidence="12 14">I ESC-2004</strain>
    </source>
</reference>
<dbReference type="OrthoDB" id="7663182at2759"/>
<dbReference type="STRING" id="283909.R7TKS5"/>
<dbReference type="InterPro" id="IPR004299">
    <property type="entry name" value="MBOAT_fam"/>
</dbReference>
<evidence type="ECO:0000256" key="3">
    <source>
        <dbReference type="ARBA" id="ARBA00010323"/>
    </source>
</evidence>
<evidence type="ECO:0000313" key="13">
    <source>
        <dbReference type="EnsemblMetazoa" id="CapteP141205"/>
    </source>
</evidence>
<evidence type="ECO:0000256" key="6">
    <source>
        <dbReference type="ARBA" id="ARBA00022989"/>
    </source>
</evidence>
<comment type="similarity">
    <text evidence="3">Belongs to the membrane-bound acyltransferase family.</text>
</comment>
<dbReference type="Proteomes" id="UP000014760">
    <property type="component" value="Unassembled WGS sequence"/>
</dbReference>
<feature type="transmembrane region" description="Helical" evidence="11">
    <location>
        <begin position="369"/>
        <end position="390"/>
    </location>
</feature>
<evidence type="ECO:0000313" key="12">
    <source>
        <dbReference type="EMBL" id="ELT92151.1"/>
    </source>
</evidence>
<dbReference type="OMA" id="TNMIQML"/>
<evidence type="ECO:0000256" key="10">
    <source>
        <dbReference type="ARBA" id="ARBA00093678"/>
    </source>
</evidence>
<comment type="pathway">
    <text evidence="9">Phospholipid metabolism.</text>
</comment>